<accession>A0A9D7SU88</accession>
<sequence>MHELVHLDFVIEARKLELNELFISTPEHKAQFIKGLEPTIKKFHKLGISEASIAEYCSGLFEGMNRQMYNTPIDLFIENFLYTEYSELRPFQFLSLYTLNREGLKAVTDEKSVELSPKDILSKSKVLNMVNAIQFKELFGIDLINDFKSTKEEMKLAHEFYTEYLEYKDDKEPAEEYEL</sequence>
<dbReference type="EMBL" id="JADKGY010000001">
    <property type="protein sequence ID" value="MBK9982088.1"/>
    <property type="molecule type" value="Genomic_DNA"/>
</dbReference>
<protein>
    <submittedName>
        <fullName evidence="1">Uncharacterized protein</fullName>
    </submittedName>
</protein>
<evidence type="ECO:0000313" key="1">
    <source>
        <dbReference type="EMBL" id="MBK9982088.1"/>
    </source>
</evidence>
<evidence type="ECO:0000313" key="2">
    <source>
        <dbReference type="Proteomes" id="UP000808337"/>
    </source>
</evidence>
<dbReference type="Proteomes" id="UP000808337">
    <property type="component" value="Unassembled WGS sequence"/>
</dbReference>
<dbReference type="AlphaFoldDB" id="A0A9D7SU88"/>
<gene>
    <name evidence="1" type="ORF">IPP15_06605</name>
</gene>
<proteinExistence type="predicted"/>
<comment type="caution">
    <text evidence="1">The sequence shown here is derived from an EMBL/GenBank/DDBJ whole genome shotgun (WGS) entry which is preliminary data.</text>
</comment>
<name>A0A9D7SU88_9BACT</name>
<organism evidence="1 2">
    <name type="scientific">Candidatus Opimibacter skivensis</name>
    <dbReference type="NCBI Taxonomy" id="2982028"/>
    <lineage>
        <taxon>Bacteria</taxon>
        <taxon>Pseudomonadati</taxon>
        <taxon>Bacteroidota</taxon>
        <taxon>Saprospiria</taxon>
        <taxon>Saprospirales</taxon>
        <taxon>Saprospiraceae</taxon>
        <taxon>Candidatus Opimibacter</taxon>
    </lineage>
</organism>
<reference evidence="1 2" key="1">
    <citation type="submission" date="2020-10" db="EMBL/GenBank/DDBJ databases">
        <title>Connecting structure to function with the recovery of over 1000 high-quality activated sludge metagenome-assembled genomes encoding full-length rRNA genes using long-read sequencing.</title>
        <authorList>
            <person name="Singleton C.M."/>
            <person name="Petriglieri F."/>
            <person name="Kristensen J.M."/>
            <person name="Kirkegaard R.H."/>
            <person name="Michaelsen T.Y."/>
            <person name="Andersen M.H."/>
            <person name="Karst S.M."/>
            <person name="Dueholm M.S."/>
            <person name="Nielsen P.H."/>
            <person name="Albertsen M."/>
        </authorList>
    </citation>
    <scope>NUCLEOTIDE SEQUENCE [LARGE SCALE GENOMIC DNA]</scope>
    <source>
        <strain evidence="1">Ribe_18-Q3-R11-54_MAXAC.273</strain>
    </source>
</reference>